<dbReference type="EMBL" id="BAAAUV010000048">
    <property type="protein sequence ID" value="GAA3242035.1"/>
    <property type="molecule type" value="Genomic_DNA"/>
</dbReference>
<dbReference type="Gene3D" id="3.40.50.1820">
    <property type="entry name" value="alpha/beta hydrolase"/>
    <property type="match status" value="1"/>
</dbReference>
<dbReference type="PANTHER" id="PTHR43433">
    <property type="entry name" value="HYDROLASE, ALPHA/BETA FOLD FAMILY PROTEIN"/>
    <property type="match status" value="1"/>
</dbReference>
<feature type="chain" id="PRO_5046499391" evidence="1">
    <location>
        <begin position="21"/>
        <end position="349"/>
    </location>
</feature>
<dbReference type="InterPro" id="IPR050471">
    <property type="entry name" value="AB_hydrolase"/>
</dbReference>
<dbReference type="PANTHER" id="PTHR43433:SF1">
    <property type="entry name" value="BLL5160 PROTEIN"/>
    <property type="match status" value="1"/>
</dbReference>
<feature type="domain" description="AB hydrolase-1" evidence="2">
    <location>
        <begin position="78"/>
        <end position="331"/>
    </location>
</feature>
<evidence type="ECO:0000256" key="1">
    <source>
        <dbReference type="SAM" id="SignalP"/>
    </source>
</evidence>
<gene>
    <name evidence="3" type="ORF">GCM10010468_79520</name>
</gene>
<feature type="signal peptide" evidence="1">
    <location>
        <begin position="1"/>
        <end position="20"/>
    </location>
</feature>
<accession>A0ABP6QMV7</accession>
<protein>
    <submittedName>
        <fullName evidence="3">Alpha/beta hydrolase</fullName>
    </submittedName>
</protein>
<evidence type="ECO:0000313" key="4">
    <source>
        <dbReference type="Proteomes" id="UP001501237"/>
    </source>
</evidence>
<name>A0ABP6QMV7_9ACTN</name>
<dbReference type="RefSeq" id="WP_344839582.1">
    <property type="nucleotide sequence ID" value="NZ_BAAAUV010000048.1"/>
</dbReference>
<dbReference type="Pfam" id="PF00561">
    <property type="entry name" value="Abhydrolase_1"/>
    <property type="match status" value="1"/>
</dbReference>
<evidence type="ECO:0000259" key="2">
    <source>
        <dbReference type="Pfam" id="PF00561"/>
    </source>
</evidence>
<organism evidence="3 4">
    <name type="scientific">Actinocorallia longicatena</name>
    <dbReference type="NCBI Taxonomy" id="111803"/>
    <lineage>
        <taxon>Bacteria</taxon>
        <taxon>Bacillati</taxon>
        <taxon>Actinomycetota</taxon>
        <taxon>Actinomycetes</taxon>
        <taxon>Streptosporangiales</taxon>
        <taxon>Thermomonosporaceae</taxon>
        <taxon>Actinocorallia</taxon>
    </lineage>
</organism>
<keyword evidence="3" id="KW-0378">Hydrolase</keyword>
<sequence>MSRRNLVLAATALGLSAAGAGVAGVAAQRHAVRRLGLRPDPHAGEAFGSLRGRPTPVFAEDGTRLYAEIDNDERTDLAVVFCHGWTCTQDTWHFQRKALRGLGRLVFWDQRGHGRSGAAARHSYGLPTLSHDLKAVIDQTVPEGTPVILVGHSMGGMTIMRFADDYPELIGTRVVAAALLNTSSGALDEVTLGLPAALARINKKLMPHGIRAAGLGAAFLERLRHLSRDSSLLIEDLIAFGPDASPAAVRFAGEMLESTRLEAVTDFFLSMITHPEIATCTPLAGVETLIIASENDTLTPVEHSLTIATKCPEARLEVIATAGHMAMLERPSLVSDHLGDLIERTRKAL</sequence>
<evidence type="ECO:0000313" key="3">
    <source>
        <dbReference type="EMBL" id="GAA3242035.1"/>
    </source>
</evidence>
<dbReference type="SUPFAM" id="SSF53474">
    <property type="entry name" value="alpha/beta-Hydrolases"/>
    <property type="match status" value="1"/>
</dbReference>
<keyword evidence="4" id="KW-1185">Reference proteome</keyword>
<dbReference type="GO" id="GO:0016787">
    <property type="term" value="F:hydrolase activity"/>
    <property type="evidence" value="ECO:0007669"/>
    <property type="project" value="UniProtKB-KW"/>
</dbReference>
<keyword evidence="1" id="KW-0732">Signal</keyword>
<dbReference type="InterPro" id="IPR029058">
    <property type="entry name" value="AB_hydrolase_fold"/>
</dbReference>
<comment type="caution">
    <text evidence="3">The sequence shown here is derived from an EMBL/GenBank/DDBJ whole genome shotgun (WGS) entry which is preliminary data.</text>
</comment>
<reference evidence="4" key="1">
    <citation type="journal article" date="2019" name="Int. J. Syst. Evol. Microbiol.">
        <title>The Global Catalogue of Microorganisms (GCM) 10K type strain sequencing project: providing services to taxonomists for standard genome sequencing and annotation.</title>
        <authorList>
            <consortium name="The Broad Institute Genomics Platform"/>
            <consortium name="The Broad Institute Genome Sequencing Center for Infectious Disease"/>
            <person name="Wu L."/>
            <person name="Ma J."/>
        </authorList>
    </citation>
    <scope>NUCLEOTIDE SEQUENCE [LARGE SCALE GENOMIC DNA]</scope>
    <source>
        <strain evidence="4">JCM 9377</strain>
    </source>
</reference>
<dbReference type="InterPro" id="IPR000073">
    <property type="entry name" value="AB_hydrolase_1"/>
</dbReference>
<dbReference type="Proteomes" id="UP001501237">
    <property type="component" value="Unassembled WGS sequence"/>
</dbReference>
<proteinExistence type="predicted"/>